<evidence type="ECO:0000256" key="2">
    <source>
        <dbReference type="SAM" id="Phobius"/>
    </source>
</evidence>
<evidence type="ECO:0000313" key="4">
    <source>
        <dbReference type="Proteomes" id="UP000644699"/>
    </source>
</evidence>
<keyword evidence="2" id="KW-1133">Transmembrane helix</keyword>
<comment type="caution">
    <text evidence="3">The sequence shown here is derived from an EMBL/GenBank/DDBJ whole genome shotgun (WGS) entry which is preliminary data.</text>
</comment>
<evidence type="ECO:0000313" key="3">
    <source>
        <dbReference type="EMBL" id="GGD97391.1"/>
    </source>
</evidence>
<keyword evidence="4" id="KW-1185">Reference proteome</keyword>
<reference evidence="3" key="1">
    <citation type="journal article" date="2014" name="Int. J. Syst. Evol. Microbiol.">
        <title>Complete genome sequence of Corynebacterium casei LMG S-19264T (=DSM 44701T), isolated from a smear-ripened cheese.</title>
        <authorList>
            <consortium name="US DOE Joint Genome Institute (JGI-PGF)"/>
            <person name="Walter F."/>
            <person name="Albersmeier A."/>
            <person name="Kalinowski J."/>
            <person name="Ruckert C."/>
        </authorList>
    </citation>
    <scope>NUCLEOTIDE SEQUENCE</scope>
    <source>
        <strain evidence="3">CGMCC 1.15367</strain>
    </source>
</reference>
<feature type="region of interest" description="Disordered" evidence="1">
    <location>
        <begin position="80"/>
        <end position="101"/>
    </location>
</feature>
<keyword evidence="2" id="KW-0472">Membrane</keyword>
<organism evidence="3 4">
    <name type="scientific">Aureimonas endophytica</name>
    <dbReference type="NCBI Taxonomy" id="2027858"/>
    <lineage>
        <taxon>Bacteria</taxon>
        <taxon>Pseudomonadati</taxon>
        <taxon>Pseudomonadota</taxon>
        <taxon>Alphaproteobacteria</taxon>
        <taxon>Hyphomicrobiales</taxon>
        <taxon>Aurantimonadaceae</taxon>
        <taxon>Aureimonas</taxon>
    </lineage>
</organism>
<gene>
    <name evidence="3" type="ORF">GCM10011390_15250</name>
</gene>
<dbReference type="AlphaFoldDB" id="A0A917E3H3"/>
<proteinExistence type="predicted"/>
<feature type="compositionally biased region" description="Basic and acidic residues" evidence="1">
    <location>
        <begin position="84"/>
        <end position="98"/>
    </location>
</feature>
<reference evidence="3" key="2">
    <citation type="submission" date="2020-09" db="EMBL/GenBank/DDBJ databases">
        <authorList>
            <person name="Sun Q."/>
            <person name="Zhou Y."/>
        </authorList>
    </citation>
    <scope>NUCLEOTIDE SEQUENCE</scope>
    <source>
        <strain evidence="3">CGMCC 1.15367</strain>
    </source>
</reference>
<sequence>MRIQTLRASPKPTAAAGAGAGAGAVAPVEIAFPRMAPSPLPDGFPNSFSRIASKFRLFLHPISMPARHVGSVIRKEGCPVAKAKTAEPKPEDGGEAKPARSRKKKGIIAAAAALVLAGGAGAGGYFAFGTASEASPAPEHAAAKKENKGPLAVAVLTDAAPLQPADYAIVSIFENEAILATRLKLVRIKVGSVVTGLGTITAIEAGDNGLGTVTGTDATLKAG</sequence>
<protein>
    <submittedName>
        <fullName evidence="3">Uncharacterized protein</fullName>
    </submittedName>
</protein>
<evidence type="ECO:0000256" key="1">
    <source>
        <dbReference type="SAM" id="MobiDB-lite"/>
    </source>
</evidence>
<dbReference type="Proteomes" id="UP000644699">
    <property type="component" value="Unassembled WGS sequence"/>
</dbReference>
<feature type="transmembrane region" description="Helical" evidence="2">
    <location>
        <begin position="107"/>
        <end position="128"/>
    </location>
</feature>
<dbReference type="EMBL" id="BMIQ01000002">
    <property type="protein sequence ID" value="GGD97391.1"/>
    <property type="molecule type" value="Genomic_DNA"/>
</dbReference>
<name>A0A917E3H3_9HYPH</name>
<keyword evidence="2" id="KW-0812">Transmembrane</keyword>
<accession>A0A917E3H3</accession>